<dbReference type="Pfam" id="PF03031">
    <property type="entry name" value="NIF"/>
    <property type="match status" value="1"/>
</dbReference>
<proteinExistence type="predicted"/>
<evidence type="ECO:0000259" key="2">
    <source>
        <dbReference type="PROSITE" id="PS50969"/>
    </source>
</evidence>
<dbReference type="InterPro" id="IPR036412">
    <property type="entry name" value="HAD-like_sf"/>
</dbReference>
<evidence type="ECO:0000256" key="1">
    <source>
        <dbReference type="SAM" id="MobiDB-lite"/>
    </source>
</evidence>
<feature type="region of interest" description="Disordered" evidence="1">
    <location>
        <begin position="25"/>
        <end position="45"/>
    </location>
</feature>
<dbReference type="EMBL" id="CH933808">
    <property type="protein sequence ID" value="EDW09902.2"/>
    <property type="molecule type" value="Genomic_DNA"/>
</dbReference>
<keyword evidence="4" id="KW-1185">Reference proteome</keyword>
<evidence type="ECO:0000313" key="4">
    <source>
        <dbReference type="Proteomes" id="UP000009192"/>
    </source>
</evidence>
<dbReference type="Gene3D" id="3.40.50.1000">
    <property type="entry name" value="HAD superfamily/HAD-like"/>
    <property type="match status" value="1"/>
</dbReference>
<dbReference type="SMART" id="SM00577">
    <property type="entry name" value="CPDc"/>
    <property type="match status" value="1"/>
</dbReference>
<dbReference type="AlphaFoldDB" id="B4KMY0"/>
<keyword evidence="3" id="KW-0378">Hydrolase</keyword>
<dbReference type="FunCoup" id="B4KMY0">
    <property type="interactions" value="36"/>
</dbReference>
<dbReference type="InterPro" id="IPR004274">
    <property type="entry name" value="FCP1_dom"/>
</dbReference>
<dbReference type="SUPFAM" id="SSF56784">
    <property type="entry name" value="HAD-like"/>
    <property type="match status" value="1"/>
</dbReference>
<dbReference type="HOGENOM" id="CLU_020262_4_3_1"/>
<dbReference type="InterPro" id="IPR023214">
    <property type="entry name" value="HAD_sf"/>
</dbReference>
<protein>
    <recommendedName>
        <fullName evidence="2">FCP1 homology domain-containing protein</fullName>
    </recommendedName>
</protein>
<dbReference type="NCBIfam" id="TIGR02251">
    <property type="entry name" value="HIF-SF_euk"/>
    <property type="match status" value="1"/>
</dbReference>
<dbReference type="CDD" id="cd07521">
    <property type="entry name" value="HAD_FCP1-like"/>
    <property type="match status" value="1"/>
</dbReference>
<organism evidence="3 4">
    <name type="scientific">Drosophila mojavensis</name>
    <name type="common">Fruit fly</name>
    <dbReference type="NCBI Taxonomy" id="7230"/>
    <lineage>
        <taxon>Eukaryota</taxon>
        <taxon>Metazoa</taxon>
        <taxon>Ecdysozoa</taxon>
        <taxon>Arthropoda</taxon>
        <taxon>Hexapoda</taxon>
        <taxon>Insecta</taxon>
        <taxon>Pterygota</taxon>
        <taxon>Neoptera</taxon>
        <taxon>Endopterygota</taxon>
        <taxon>Diptera</taxon>
        <taxon>Brachycera</taxon>
        <taxon>Muscomorpha</taxon>
        <taxon>Ephydroidea</taxon>
        <taxon>Drosophilidae</taxon>
        <taxon>Drosophila</taxon>
    </lineage>
</organism>
<reference evidence="3 4" key="1">
    <citation type="journal article" date="2007" name="Nature">
        <title>Evolution of genes and genomes on the Drosophila phylogeny.</title>
        <authorList>
            <consortium name="Drosophila 12 Genomes Consortium"/>
            <person name="Clark A.G."/>
            <person name="Eisen M.B."/>
            <person name="Smith D.R."/>
            <person name="Bergman C.M."/>
            <person name="Oliver B."/>
            <person name="Markow T.A."/>
            <person name="Kaufman T.C."/>
            <person name="Kellis M."/>
            <person name="Gelbart W."/>
            <person name="Iyer V.N."/>
            <person name="Pollard D.A."/>
            <person name="Sackton T.B."/>
            <person name="Larracuente A.M."/>
            <person name="Singh N.D."/>
            <person name="Abad J.P."/>
            <person name="Abt D.N."/>
            <person name="Adryan B."/>
            <person name="Aguade M."/>
            <person name="Akashi H."/>
            <person name="Anderson W.W."/>
            <person name="Aquadro C.F."/>
            <person name="Ardell D.H."/>
            <person name="Arguello R."/>
            <person name="Artieri C.G."/>
            <person name="Barbash D.A."/>
            <person name="Barker D."/>
            <person name="Barsanti P."/>
            <person name="Batterham P."/>
            <person name="Batzoglou S."/>
            <person name="Begun D."/>
            <person name="Bhutkar A."/>
            <person name="Blanco E."/>
            <person name="Bosak S.A."/>
            <person name="Bradley R.K."/>
            <person name="Brand A.D."/>
            <person name="Brent M.R."/>
            <person name="Brooks A.N."/>
            <person name="Brown R.H."/>
            <person name="Butlin R.K."/>
            <person name="Caggese C."/>
            <person name="Calvi B.R."/>
            <person name="Bernardo de Carvalho A."/>
            <person name="Caspi A."/>
            <person name="Castrezana S."/>
            <person name="Celniker S.E."/>
            <person name="Chang J.L."/>
            <person name="Chapple C."/>
            <person name="Chatterji S."/>
            <person name="Chinwalla A."/>
            <person name="Civetta A."/>
            <person name="Clifton S.W."/>
            <person name="Comeron J.M."/>
            <person name="Costello J.C."/>
            <person name="Coyne J.A."/>
            <person name="Daub J."/>
            <person name="David R.G."/>
            <person name="Delcher A.L."/>
            <person name="Delehaunty K."/>
            <person name="Do C.B."/>
            <person name="Ebling H."/>
            <person name="Edwards K."/>
            <person name="Eickbush T."/>
            <person name="Evans J.D."/>
            <person name="Filipski A."/>
            <person name="Findeiss S."/>
            <person name="Freyhult E."/>
            <person name="Fulton L."/>
            <person name="Fulton R."/>
            <person name="Garcia A.C."/>
            <person name="Gardiner A."/>
            <person name="Garfield D.A."/>
            <person name="Garvin B.E."/>
            <person name="Gibson G."/>
            <person name="Gilbert D."/>
            <person name="Gnerre S."/>
            <person name="Godfrey J."/>
            <person name="Good R."/>
            <person name="Gotea V."/>
            <person name="Gravely B."/>
            <person name="Greenberg A.J."/>
            <person name="Griffiths-Jones S."/>
            <person name="Gross S."/>
            <person name="Guigo R."/>
            <person name="Gustafson E.A."/>
            <person name="Haerty W."/>
            <person name="Hahn M.W."/>
            <person name="Halligan D.L."/>
            <person name="Halpern A.L."/>
            <person name="Halter G.M."/>
            <person name="Han M.V."/>
            <person name="Heger A."/>
            <person name="Hillier L."/>
            <person name="Hinrichs A.S."/>
            <person name="Holmes I."/>
            <person name="Hoskins R.A."/>
            <person name="Hubisz M.J."/>
            <person name="Hultmark D."/>
            <person name="Huntley M.A."/>
            <person name="Jaffe D.B."/>
            <person name="Jagadeeshan S."/>
            <person name="Jeck W.R."/>
            <person name="Johnson J."/>
            <person name="Jones C.D."/>
            <person name="Jordan W.C."/>
            <person name="Karpen G.H."/>
            <person name="Kataoka E."/>
            <person name="Keightley P.D."/>
            <person name="Kheradpour P."/>
            <person name="Kirkness E.F."/>
            <person name="Koerich L.B."/>
            <person name="Kristiansen K."/>
            <person name="Kudrna D."/>
            <person name="Kulathinal R.J."/>
            <person name="Kumar S."/>
            <person name="Kwok R."/>
            <person name="Lander E."/>
            <person name="Langley C.H."/>
            <person name="Lapoint R."/>
            <person name="Lazzaro B.P."/>
            <person name="Lee S.J."/>
            <person name="Levesque L."/>
            <person name="Li R."/>
            <person name="Lin C.F."/>
            <person name="Lin M.F."/>
            <person name="Lindblad-Toh K."/>
            <person name="Llopart A."/>
            <person name="Long M."/>
            <person name="Low L."/>
            <person name="Lozovsky E."/>
            <person name="Lu J."/>
            <person name="Luo M."/>
            <person name="Machado C.A."/>
            <person name="Makalowski W."/>
            <person name="Marzo M."/>
            <person name="Matsuda M."/>
            <person name="Matzkin L."/>
            <person name="McAllister B."/>
            <person name="McBride C.S."/>
            <person name="McKernan B."/>
            <person name="McKernan K."/>
            <person name="Mendez-Lago M."/>
            <person name="Minx P."/>
            <person name="Mollenhauer M.U."/>
            <person name="Montooth K."/>
            <person name="Mount S.M."/>
            <person name="Mu X."/>
            <person name="Myers E."/>
            <person name="Negre B."/>
            <person name="Newfeld S."/>
            <person name="Nielsen R."/>
            <person name="Noor M.A."/>
            <person name="O'Grady P."/>
            <person name="Pachter L."/>
            <person name="Papaceit M."/>
            <person name="Parisi M.J."/>
            <person name="Parisi M."/>
            <person name="Parts L."/>
            <person name="Pedersen J.S."/>
            <person name="Pesole G."/>
            <person name="Phillippy A.M."/>
            <person name="Ponting C.P."/>
            <person name="Pop M."/>
            <person name="Porcelli D."/>
            <person name="Powell J.R."/>
            <person name="Prohaska S."/>
            <person name="Pruitt K."/>
            <person name="Puig M."/>
            <person name="Quesneville H."/>
            <person name="Ram K.R."/>
            <person name="Rand D."/>
            <person name="Rasmussen M.D."/>
            <person name="Reed L.K."/>
            <person name="Reenan R."/>
            <person name="Reily A."/>
            <person name="Remington K.A."/>
            <person name="Rieger T.T."/>
            <person name="Ritchie M.G."/>
            <person name="Robin C."/>
            <person name="Rogers Y.H."/>
            <person name="Rohde C."/>
            <person name="Rozas J."/>
            <person name="Rubenfield M.J."/>
            <person name="Ruiz A."/>
            <person name="Russo S."/>
            <person name="Salzberg S.L."/>
            <person name="Sanchez-Gracia A."/>
            <person name="Saranga D.J."/>
            <person name="Sato H."/>
            <person name="Schaeffer S.W."/>
            <person name="Schatz M.C."/>
            <person name="Schlenke T."/>
            <person name="Schwartz R."/>
            <person name="Segarra C."/>
            <person name="Singh R.S."/>
            <person name="Sirot L."/>
            <person name="Sirota M."/>
            <person name="Sisneros N.B."/>
            <person name="Smith C.D."/>
            <person name="Smith T.F."/>
            <person name="Spieth J."/>
            <person name="Stage D.E."/>
            <person name="Stark A."/>
            <person name="Stephan W."/>
            <person name="Strausberg R.L."/>
            <person name="Strempel S."/>
            <person name="Sturgill D."/>
            <person name="Sutton G."/>
            <person name="Sutton G.G."/>
            <person name="Tao W."/>
            <person name="Teichmann S."/>
            <person name="Tobari Y.N."/>
            <person name="Tomimura Y."/>
            <person name="Tsolas J.M."/>
            <person name="Valente V.L."/>
            <person name="Venter E."/>
            <person name="Venter J.C."/>
            <person name="Vicario S."/>
            <person name="Vieira F.G."/>
            <person name="Vilella A.J."/>
            <person name="Villasante A."/>
            <person name="Walenz B."/>
            <person name="Wang J."/>
            <person name="Wasserman M."/>
            <person name="Watts T."/>
            <person name="Wilson D."/>
            <person name="Wilson R.K."/>
            <person name="Wing R.A."/>
            <person name="Wolfner M.F."/>
            <person name="Wong A."/>
            <person name="Wong G.K."/>
            <person name="Wu C.I."/>
            <person name="Wu G."/>
            <person name="Yamamoto D."/>
            <person name="Yang H.P."/>
            <person name="Yang S.P."/>
            <person name="Yorke J.A."/>
            <person name="Yoshida K."/>
            <person name="Zdobnov E."/>
            <person name="Zhang P."/>
            <person name="Zhang Y."/>
            <person name="Zimin A.V."/>
            <person name="Baldwin J."/>
            <person name="Abdouelleil A."/>
            <person name="Abdulkadir J."/>
            <person name="Abebe A."/>
            <person name="Abera B."/>
            <person name="Abreu J."/>
            <person name="Acer S.C."/>
            <person name="Aftuck L."/>
            <person name="Alexander A."/>
            <person name="An P."/>
            <person name="Anderson E."/>
            <person name="Anderson S."/>
            <person name="Arachi H."/>
            <person name="Azer M."/>
            <person name="Bachantsang P."/>
            <person name="Barry A."/>
            <person name="Bayul T."/>
            <person name="Berlin A."/>
            <person name="Bessette D."/>
            <person name="Bloom T."/>
            <person name="Blye J."/>
            <person name="Boguslavskiy L."/>
            <person name="Bonnet C."/>
            <person name="Boukhgalter B."/>
            <person name="Bourzgui I."/>
            <person name="Brown A."/>
            <person name="Cahill P."/>
            <person name="Channer S."/>
            <person name="Cheshatsang Y."/>
            <person name="Chuda L."/>
            <person name="Citroen M."/>
            <person name="Collymore A."/>
            <person name="Cooke P."/>
            <person name="Costello M."/>
            <person name="D'Aco K."/>
            <person name="Daza R."/>
            <person name="De Haan G."/>
            <person name="DeGray S."/>
            <person name="DeMaso C."/>
            <person name="Dhargay N."/>
            <person name="Dooley K."/>
            <person name="Dooley E."/>
            <person name="Doricent M."/>
            <person name="Dorje P."/>
            <person name="Dorjee K."/>
            <person name="Dupes A."/>
            <person name="Elong R."/>
            <person name="Falk J."/>
            <person name="Farina A."/>
            <person name="Faro S."/>
            <person name="Ferguson D."/>
            <person name="Fisher S."/>
            <person name="Foley C.D."/>
            <person name="Franke A."/>
            <person name="Friedrich D."/>
            <person name="Gadbois L."/>
            <person name="Gearin G."/>
            <person name="Gearin C.R."/>
            <person name="Giannoukos G."/>
            <person name="Goode T."/>
            <person name="Graham J."/>
            <person name="Grandbois E."/>
            <person name="Grewal S."/>
            <person name="Gyaltsen K."/>
            <person name="Hafez N."/>
            <person name="Hagos B."/>
            <person name="Hall J."/>
            <person name="Henson C."/>
            <person name="Hollinger A."/>
            <person name="Honan T."/>
            <person name="Huard M.D."/>
            <person name="Hughes L."/>
            <person name="Hurhula B."/>
            <person name="Husby M.E."/>
            <person name="Kamat A."/>
            <person name="Kanga B."/>
            <person name="Kashin S."/>
            <person name="Khazanovich D."/>
            <person name="Kisner P."/>
            <person name="Lance K."/>
            <person name="Lara M."/>
            <person name="Lee W."/>
            <person name="Lennon N."/>
            <person name="Letendre F."/>
            <person name="LeVine R."/>
            <person name="Lipovsky A."/>
            <person name="Liu X."/>
            <person name="Liu J."/>
            <person name="Liu S."/>
            <person name="Lokyitsang T."/>
            <person name="Lokyitsang Y."/>
            <person name="Lubonja R."/>
            <person name="Lui A."/>
            <person name="MacDonald P."/>
            <person name="Magnisalis V."/>
            <person name="Maru K."/>
            <person name="Matthews C."/>
            <person name="McCusker W."/>
            <person name="McDonough S."/>
            <person name="Mehta T."/>
            <person name="Meldrim J."/>
            <person name="Meneus L."/>
            <person name="Mihai O."/>
            <person name="Mihalev A."/>
            <person name="Mihova T."/>
            <person name="Mittelman R."/>
            <person name="Mlenga V."/>
            <person name="Montmayeur A."/>
            <person name="Mulrain L."/>
            <person name="Navidi A."/>
            <person name="Naylor J."/>
            <person name="Negash T."/>
            <person name="Nguyen T."/>
            <person name="Nguyen N."/>
            <person name="Nicol R."/>
            <person name="Norbu C."/>
            <person name="Norbu N."/>
            <person name="Novod N."/>
            <person name="O'Neill B."/>
            <person name="Osman S."/>
            <person name="Markiewicz E."/>
            <person name="Oyono O.L."/>
            <person name="Patti C."/>
            <person name="Phunkhang P."/>
            <person name="Pierre F."/>
            <person name="Priest M."/>
            <person name="Raghuraman S."/>
            <person name="Rege F."/>
            <person name="Reyes R."/>
            <person name="Rise C."/>
            <person name="Rogov P."/>
            <person name="Ross K."/>
            <person name="Ryan E."/>
            <person name="Settipalli S."/>
            <person name="Shea T."/>
            <person name="Sherpa N."/>
            <person name="Shi L."/>
            <person name="Shih D."/>
            <person name="Sparrow T."/>
            <person name="Spaulding J."/>
            <person name="Stalker J."/>
            <person name="Stange-Thomann N."/>
            <person name="Stavropoulos S."/>
            <person name="Stone C."/>
            <person name="Strader C."/>
            <person name="Tesfaye S."/>
            <person name="Thomson T."/>
            <person name="Thoulutsang Y."/>
            <person name="Thoulutsang D."/>
            <person name="Topham K."/>
            <person name="Topping I."/>
            <person name="Tsamla T."/>
            <person name="Vassiliev H."/>
            <person name="Vo A."/>
            <person name="Wangchuk T."/>
            <person name="Wangdi T."/>
            <person name="Weiand M."/>
            <person name="Wilkinson J."/>
            <person name="Wilson A."/>
            <person name="Yadav S."/>
            <person name="Young G."/>
            <person name="Yu Q."/>
            <person name="Zembek L."/>
            <person name="Zhong D."/>
            <person name="Zimmer A."/>
            <person name="Zwirko Z."/>
            <person name="Jaffe D.B."/>
            <person name="Alvarez P."/>
            <person name="Brockman W."/>
            <person name="Butler J."/>
            <person name="Chin C."/>
            <person name="Gnerre S."/>
            <person name="Grabherr M."/>
            <person name="Kleber M."/>
            <person name="Mauceli E."/>
            <person name="MacCallum I."/>
        </authorList>
    </citation>
    <scope>NUCLEOTIDE SEQUENCE [LARGE SCALE GENOMIC DNA]</scope>
    <source>
        <strain evidence="4">Tucson 15081-1352.22</strain>
    </source>
</reference>
<dbReference type="InParanoid" id="B4KMY0"/>
<dbReference type="eggNOG" id="KOG1605">
    <property type="taxonomic scope" value="Eukaryota"/>
</dbReference>
<dbReference type="GO" id="GO:0016791">
    <property type="term" value="F:phosphatase activity"/>
    <property type="evidence" value="ECO:0007669"/>
    <property type="project" value="InterPro"/>
</dbReference>
<dbReference type="KEGG" id="dmo:Dmoj_GI20773"/>
<gene>
    <name evidence="3" type="primary">Dmoj\GI20773</name>
    <name evidence="3" type="ORF">Dmoj_GI20773</name>
</gene>
<dbReference type="Proteomes" id="UP000009192">
    <property type="component" value="Unassembled WGS sequence"/>
</dbReference>
<evidence type="ECO:0000313" key="3">
    <source>
        <dbReference type="EMBL" id="EDW09902.2"/>
    </source>
</evidence>
<dbReference type="InterPro" id="IPR050365">
    <property type="entry name" value="TIM50"/>
</dbReference>
<dbReference type="InterPro" id="IPR011948">
    <property type="entry name" value="Dullard_phosphatase"/>
</dbReference>
<feature type="compositionally biased region" description="Polar residues" evidence="1">
    <location>
        <begin position="25"/>
        <end position="38"/>
    </location>
</feature>
<dbReference type="OrthoDB" id="277011at2759"/>
<feature type="domain" description="FCP1 homology" evidence="2">
    <location>
        <begin position="129"/>
        <end position="304"/>
    </location>
</feature>
<accession>B4KMY0</accession>
<sequence>MRYFNFRHVRCAKMMLELAEQPKSSLSPINTEPNSSKVQAAQAAEEPPTELVNIVSCETASSSLGSCERIQTRWTDWVARIISWTDELGQYVRQFLAYVAAKFRSVFLPSDNFIYREPPLSNESRIQLETVPRKTLILDLDETLVHSCYLDPETHDVVGCTFVPQTAVPDYILNIPILANLSPIEFQVFKRPYVDLFLDLVSKWYDVVIYTASLQAYASIVIDKLDAGRGILQRRFYRQHCVNTSSLVSKNLFVVNRDLNSVLIIDNSPSAYRDFPENALPIKSYIYDPNDRELLNLLPFLDALRFTKDVRSILRRRELTSLINSE</sequence>
<dbReference type="PROSITE" id="PS50969">
    <property type="entry name" value="FCP1"/>
    <property type="match status" value="1"/>
</dbReference>
<dbReference type="PANTHER" id="PTHR12210">
    <property type="entry name" value="DULLARD PROTEIN PHOSPHATASE"/>
    <property type="match status" value="1"/>
</dbReference>
<name>B4KMY0_DROMO</name>
<dbReference type="SMR" id="B4KMY0"/>